<comment type="caution">
    <text evidence="1">The sequence shown here is derived from an EMBL/GenBank/DDBJ whole genome shotgun (WGS) entry which is preliminary data.</text>
</comment>
<dbReference type="AlphaFoldDB" id="A0A523W6P0"/>
<organism evidence="1 2">
    <name type="scientific">Aerophobetes bacterium</name>
    <dbReference type="NCBI Taxonomy" id="2030807"/>
    <lineage>
        <taxon>Bacteria</taxon>
        <taxon>Candidatus Aerophobota</taxon>
    </lineage>
</organism>
<feature type="non-terminal residue" evidence="1">
    <location>
        <position position="223"/>
    </location>
</feature>
<dbReference type="PANTHER" id="PTHR43649">
    <property type="entry name" value="ARABINOSE-BINDING PROTEIN-RELATED"/>
    <property type="match status" value="1"/>
</dbReference>
<dbReference type="EMBL" id="SOIZ01000167">
    <property type="protein sequence ID" value="TET62693.1"/>
    <property type="molecule type" value="Genomic_DNA"/>
</dbReference>
<name>A0A523W6P0_UNCAE</name>
<dbReference type="Gene3D" id="3.40.190.10">
    <property type="entry name" value="Periplasmic binding protein-like II"/>
    <property type="match status" value="1"/>
</dbReference>
<protein>
    <submittedName>
        <fullName evidence="1">Extracellular solute-binding protein</fullName>
    </submittedName>
</protein>
<evidence type="ECO:0000313" key="1">
    <source>
        <dbReference type="EMBL" id="TET62693.1"/>
    </source>
</evidence>
<evidence type="ECO:0000313" key="2">
    <source>
        <dbReference type="Proteomes" id="UP000319130"/>
    </source>
</evidence>
<dbReference type="SUPFAM" id="SSF53850">
    <property type="entry name" value="Periplasmic binding protein-like II"/>
    <property type="match status" value="1"/>
</dbReference>
<gene>
    <name evidence="1" type="ORF">E3J48_03880</name>
</gene>
<accession>A0A523W6P0</accession>
<dbReference type="PANTHER" id="PTHR43649:SF30">
    <property type="entry name" value="ABC TRANSPORTER SUBSTRATE-BINDING PROTEIN"/>
    <property type="match status" value="1"/>
</dbReference>
<dbReference type="InterPro" id="IPR050490">
    <property type="entry name" value="Bact_solute-bd_prot1"/>
</dbReference>
<reference evidence="1 2" key="1">
    <citation type="submission" date="2019-03" db="EMBL/GenBank/DDBJ databases">
        <title>Metabolic potential of uncultured bacteria and archaea associated with petroleum seepage in deep-sea sediments.</title>
        <authorList>
            <person name="Dong X."/>
            <person name="Hubert C."/>
        </authorList>
    </citation>
    <scope>NUCLEOTIDE SEQUENCE [LARGE SCALE GENOMIC DNA]</scope>
    <source>
        <strain evidence="1">E29_bin52</strain>
    </source>
</reference>
<dbReference type="InterPro" id="IPR006059">
    <property type="entry name" value="SBP"/>
</dbReference>
<dbReference type="Pfam" id="PF01547">
    <property type="entry name" value="SBP_bac_1"/>
    <property type="match status" value="1"/>
</dbReference>
<proteinExistence type="predicted"/>
<sequence>MSVRKKSLALVGVMVGLLVVVPGLCLAQEKVELTFWHHEAPAHRVAAFQQAIDLFEKEYPDIKVNQEIVMWGDAWPKTLAAIEAGNPPDFQFAIPDLLLTVYRANAIVPLTNLVKEMDEKYQFFPGAIAPYHHENESWGVPIWTMAFLLTYRPSYFEQYLGTTEPPKTWEEFLDYAEKLTHAPDLHGIGLAGAKNLMVDEQAYCIMTTAGAKFFDEKGKIIFD</sequence>
<dbReference type="Proteomes" id="UP000319130">
    <property type="component" value="Unassembled WGS sequence"/>
</dbReference>